<dbReference type="Proteomes" id="UP000652219">
    <property type="component" value="Unassembled WGS sequence"/>
</dbReference>
<dbReference type="GO" id="GO:0045944">
    <property type="term" value="P:positive regulation of transcription by RNA polymerase II"/>
    <property type="evidence" value="ECO:0007669"/>
    <property type="project" value="TreeGrafter"/>
</dbReference>
<evidence type="ECO:0000259" key="3">
    <source>
        <dbReference type="PROSITE" id="PS50048"/>
    </source>
</evidence>
<dbReference type="SUPFAM" id="SSF57701">
    <property type="entry name" value="Zn2/Cys6 DNA-binding domain"/>
    <property type="match status" value="1"/>
</dbReference>
<dbReference type="PANTHER" id="PTHR37534">
    <property type="entry name" value="TRANSCRIPTIONAL ACTIVATOR PROTEIN UGA3"/>
    <property type="match status" value="1"/>
</dbReference>
<dbReference type="InterPro" id="IPR036864">
    <property type="entry name" value="Zn2-C6_fun-type_DNA-bd_sf"/>
</dbReference>
<dbReference type="GO" id="GO:0000976">
    <property type="term" value="F:transcription cis-regulatory region binding"/>
    <property type="evidence" value="ECO:0007669"/>
    <property type="project" value="TreeGrafter"/>
</dbReference>
<feature type="compositionally biased region" description="Polar residues" evidence="2">
    <location>
        <begin position="102"/>
        <end position="113"/>
    </location>
</feature>
<feature type="domain" description="Zn(2)-C6 fungal-type" evidence="3">
    <location>
        <begin position="52"/>
        <end position="82"/>
    </location>
</feature>
<dbReference type="Pfam" id="PF00172">
    <property type="entry name" value="Zn_clus"/>
    <property type="match status" value="1"/>
</dbReference>
<dbReference type="SMART" id="SM00066">
    <property type="entry name" value="GAL4"/>
    <property type="match status" value="1"/>
</dbReference>
<organism evidence="4 5">
    <name type="scientific">Colletotrichum sojae</name>
    <dbReference type="NCBI Taxonomy" id="2175907"/>
    <lineage>
        <taxon>Eukaryota</taxon>
        <taxon>Fungi</taxon>
        <taxon>Dikarya</taxon>
        <taxon>Ascomycota</taxon>
        <taxon>Pezizomycotina</taxon>
        <taxon>Sordariomycetes</taxon>
        <taxon>Hypocreomycetidae</taxon>
        <taxon>Glomerellales</taxon>
        <taxon>Glomerellaceae</taxon>
        <taxon>Colletotrichum</taxon>
        <taxon>Colletotrichum orchidearum species complex</taxon>
    </lineage>
</organism>
<comment type="caution">
    <text evidence="4">The sequence shown here is derived from an EMBL/GenBank/DDBJ whole genome shotgun (WGS) entry which is preliminary data.</text>
</comment>
<dbReference type="CDD" id="cd00067">
    <property type="entry name" value="GAL4"/>
    <property type="match status" value="1"/>
</dbReference>
<gene>
    <name evidence="4" type="ORF">CSOJ01_04765</name>
</gene>
<dbReference type="PROSITE" id="PS50048">
    <property type="entry name" value="ZN2_CY6_FUNGAL_2"/>
    <property type="match status" value="1"/>
</dbReference>
<dbReference type="GO" id="GO:0000981">
    <property type="term" value="F:DNA-binding transcription factor activity, RNA polymerase II-specific"/>
    <property type="evidence" value="ECO:0007669"/>
    <property type="project" value="InterPro"/>
</dbReference>
<dbReference type="GO" id="GO:0005634">
    <property type="term" value="C:nucleus"/>
    <property type="evidence" value="ECO:0007669"/>
    <property type="project" value="TreeGrafter"/>
</dbReference>
<dbReference type="PANTHER" id="PTHR37534:SF2">
    <property type="entry name" value="N-ACETYLTRANSFERASE DOMAIN-CONTAINING PROTEIN"/>
    <property type="match status" value="1"/>
</dbReference>
<accession>A0A8H6MXU8</accession>
<evidence type="ECO:0000256" key="1">
    <source>
        <dbReference type="ARBA" id="ARBA00023242"/>
    </source>
</evidence>
<dbReference type="EMBL" id="WIGN01000056">
    <property type="protein sequence ID" value="KAF6813079.1"/>
    <property type="molecule type" value="Genomic_DNA"/>
</dbReference>
<dbReference type="GO" id="GO:0008270">
    <property type="term" value="F:zinc ion binding"/>
    <property type="evidence" value="ECO:0007669"/>
    <property type="project" value="InterPro"/>
</dbReference>
<proteinExistence type="predicted"/>
<dbReference type="InterPro" id="IPR001138">
    <property type="entry name" value="Zn2Cys6_DnaBD"/>
</dbReference>
<evidence type="ECO:0000256" key="2">
    <source>
        <dbReference type="SAM" id="MobiDB-lite"/>
    </source>
</evidence>
<dbReference type="AlphaFoldDB" id="A0A8H6MXU8"/>
<evidence type="ECO:0000313" key="5">
    <source>
        <dbReference type="Proteomes" id="UP000652219"/>
    </source>
</evidence>
<name>A0A8H6MXU8_9PEZI</name>
<protein>
    <submittedName>
        <fullName evidence="4">Catalytic activity protein</fullName>
    </submittedName>
</protein>
<keyword evidence="1" id="KW-0539">Nucleus</keyword>
<evidence type="ECO:0000313" key="4">
    <source>
        <dbReference type="EMBL" id="KAF6813079.1"/>
    </source>
</evidence>
<dbReference type="Gene3D" id="4.10.240.10">
    <property type="entry name" value="Zn(2)-C6 fungal-type DNA-binding domain"/>
    <property type="match status" value="1"/>
</dbReference>
<reference evidence="4 5" key="1">
    <citation type="journal article" date="2020" name="Phytopathology">
        <title>Genome Sequence Resources of Colletotrichum truncatum, C. plurivorum, C. musicola, and C. sojae: Four Species Pathogenic to Soybean (Glycine max).</title>
        <authorList>
            <person name="Rogerio F."/>
            <person name="Boufleur T.R."/>
            <person name="Ciampi-Guillardi M."/>
            <person name="Sukno S.A."/>
            <person name="Thon M.R."/>
            <person name="Massola Junior N.S."/>
            <person name="Baroncelli R."/>
        </authorList>
    </citation>
    <scope>NUCLEOTIDE SEQUENCE [LARGE SCALE GENOMIC DNA]</scope>
    <source>
        <strain evidence="4 5">LFN0009</strain>
    </source>
</reference>
<sequence>MSFSLPNFRSQASLEKRLIPSTKALGSTGNYRMVSGPRSLMWERENSAKSSSSRTCRRRHVKCDEGRPKCANCGKKDRVCQYDSPADQPGIPPQTPAEEPNHASSVDQPQASPNLDILGNDEPAEPSGARVLAAQETQQFEIQEFSALAANDPPVGPVDSPFLADLGAVLLHLEQLVDGQPGATPVSQNQLLGVQPSWPSLHSAEQIQRTPTETAVFRNYVENLSTWVPTWAIRCPVLLHSCLVSSKQMILTGSHIAYSFHESDALCYYRLALTAVRELLLHPHYERIDVVGENLGSHLEGVASLLHSRQIQVDADGARHAAYWTLYKHDIWAAMQTGRRMCLDETHWEPPPVESFEHMEIEGIANRAIFILGQYVNFSNGHAAPEDMDSERLQQARHDAVSRLVVSLDHWQAKMPPNTTTFFDT</sequence>
<keyword evidence="5" id="KW-1185">Reference proteome</keyword>
<feature type="region of interest" description="Disordered" evidence="2">
    <location>
        <begin position="84"/>
        <end position="125"/>
    </location>
</feature>